<dbReference type="Gene3D" id="3.30.2320.10">
    <property type="entry name" value="hypothetical protein PF0899 domain"/>
    <property type="match status" value="1"/>
</dbReference>
<evidence type="ECO:0000259" key="2">
    <source>
        <dbReference type="Pfam" id="PF05065"/>
    </source>
</evidence>
<dbReference type="EMBL" id="CP059399">
    <property type="protein sequence ID" value="QLY27974.1"/>
    <property type="molecule type" value="Genomic_DNA"/>
</dbReference>
<evidence type="ECO:0000313" key="3">
    <source>
        <dbReference type="EMBL" id="QLY27974.1"/>
    </source>
</evidence>
<evidence type="ECO:0000256" key="1">
    <source>
        <dbReference type="ARBA" id="ARBA00004328"/>
    </source>
</evidence>
<feature type="domain" description="Phage capsid-like C-terminal" evidence="2">
    <location>
        <begin position="11"/>
        <end position="275"/>
    </location>
</feature>
<dbReference type="NCBIfam" id="TIGR01554">
    <property type="entry name" value="major_cap_HK97"/>
    <property type="match status" value="1"/>
</dbReference>
<reference evidence="3 4" key="1">
    <citation type="submission" date="2020-07" db="EMBL/GenBank/DDBJ databases">
        <authorList>
            <person name="Zhuang K."/>
            <person name="Ran Y."/>
        </authorList>
    </citation>
    <scope>NUCLEOTIDE SEQUENCE [LARGE SCALE GENOMIC DNA]</scope>
    <source>
        <strain evidence="3 4">WCH-YHL-001</strain>
    </source>
</reference>
<dbReference type="AlphaFoldDB" id="A0A7D6V6P3"/>
<protein>
    <submittedName>
        <fullName evidence="3">Phage major capsid protein</fullName>
    </submittedName>
</protein>
<organism evidence="3 4">
    <name type="scientific">Nocardia huaxiensis</name>
    <dbReference type="NCBI Taxonomy" id="2755382"/>
    <lineage>
        <taxon>Bacteria</taxon>
        <taxon>Bacillati</taxon>
        <taxon>Actinomycetota</taxon>
        <taxon>Actinomycetes</taxon>
        <taxon>Mycobacteriales</taxon>
        <taxon>Nocardiaceae</taxon>
        <taxon>Nocardia</taxon>
    </lineage>
</organism>
<dbReference type="Pfam" id="PF05065">
    <property type="entry name" value="Phage_capsid"/>
    <property type="match status" value="1"/>
</dbReference>
<dbReference type="RefSeq" id="WP_181579182.1">
    <property type="nucleotide sequence ID" value="NZ_CP059399.1"/>
</dbReference>
<dbReference type="KEGG" id="nhu:H0264_21400"/>
<dbReference type="Proteomes" id="UP000515512">
    <property type="component" value="Chromosome"/>
</dbReference>
<dbReference type="InterPro" id="IPR024455">
    <property type="entry name" value="Phage_capsid"/>
</dbReference>
<name>A0A7D6V6P3_9NOCA</name>
<dbReference type="Gene3D" id="3.30.2400.10">
    <property type="entry name" value="Major capsid protein gp5"/>
    <property type="match status" value="1"/>
</dbReference>
<accession>A0A7D6V6P3</accession>
<comment type="subcellular location">
    <subcellularLocation>
        <location evidence="1">Virion</location>
    </subcellularLocation>
</comment>
<dbReference type="SUPFAM" id="SSF56563">
    <property type="entry name" value="Major capsid protein gp5"/>
    <property type="match status" value="1"/>
</dbReference>
<proteinExistence type="predicted"/>
<gene>
    <name evidence="3" type="ORF">H0264_21400</name>
</gene>
<evidence type="ECO:0000313" key="4">
    <source>
        <dbReference type="Proteomes" id="UP000515512"/>
    </source>
</evidence>
<keyword evidence="4" id="KW-1185">Reference proteome</keyword>
<sequence>MTATTSNTKALLHEQVVNVLVQPLEAESVVLASGPQIKDSSEPVRFPRLVSGPTVGFVGEGEQIPSGDVKFDDVKMMPSDRKSLKIITKFTNEMVRQSVLGLNAALKARLVKSVADTLDTAFLIGDGADKSITGIINQAEVQKMKLDLTSPDCFIDAVALANSKEVKNPNRWFISGADFATISKLKDKQDRYLMEQDLTKDSTPRLRGIPVTVTNKLPAGKAVLADMTQVMVVRDLAPSVVVLDELYAETDETGIRVVTRYDLGLLHPEGIVVLDKDFKAGTK</sequence>
<dbReference type="InterPro" id="IPR054612">
    <property type="entry name" value="Phage_capsid-like_C"/>
</dbReference>